<evidence type="ECO:0000313" key="2">
    <source>
        <dbReference type="EMBL" id="JAU31020.1"/>
    </source>
</evidence>
<dbReference type="AlphaFoldDB" id="A0A1J3EPF3"/>
<evidence type="ECO:0000256" key="1">
    <source>
        <dbReference type="SAM" id="Phobius"/>
    </source>
</evidence>
<feature type="transmembrane region" description="Helical" evidence="1">
    <location>
        <begin position="167"/>
        <end position="185"/>
    </location>
</feature>
<name>A0A1J3EPF3_NOCCA</name>
<organism evidence="2">
    <name type="scientific">Noccaea caerulescens</name>
    <name type="common">Alpine penny-cress</name>
    <name type="synonym">Thlaspi caerulescens</name>
    <dbReference type="NCBI Taxonomy" id="107243"/>
    <lineage>
        <taxon>Eukaryota</taxon>
        <taxon>Viridiplantae</taxon>
        <taxon>Streptophyta</taxon>
        <taxon>Embryophyta</taxon>
        <taxon>Tracheophyta</taxon>
        <taxon>Spermatophyta</taxon>
        <taxon>Magnoliopsida</taxon>
        <taxon>eudicotyledons</taxon>
        <taxon>Gunneridae</taxon>
        <taxon>Pentapetalae</taxon>
        <taxon>rosids</taxon>
        <taxon>malvids</taxon>
        <taxon>Brassicales</taxon>
        <taxon>Brassicaceae</taxon>
        <taxon>Coluteocarpeae</taxon>
        <taxon>Noccaea</taxon>
    </lineage>
</organism>
<reference evidence="2" key="1">
    <citation type="submission" date="2016-07" db="EMBL/GenBank/DDBJ databases">
        <title>De novo transcriptome assembly of four accessions of the metal hyperaccumulator plant Noccaea caerulescens.</title>
        <authorList>
            <person name="Blande D."/>
            <person name="Halimaa P."/>
            <person name="Tervahauta A.I."/>
            <person name="Aarts M.G."/>
            <person name="Karenlampi S.O."/>
        </authorList>
    </citation>
    <scope>NUCLEOTIDE SEQUENCE</scope>
</reference>
<accession>A0A1J3EPF3</accession>
<protein>
    <submittedName>
        <fullName evidence="2">Uncharacterized protein</fullName>
    </submittedName>
</protein>
<dbReference type="EMBL" id="GEVK01021812">
    <property type="protein sequence ID" value="JAU31020.1"/>
    <property type="molecule type" value="Transcribed_RNA"/>
</dbReference>
<keyword evidence="1" id="KW-1133">Transmembrane helix</keyword>
<proteinExistence type="predicted"/>
<keyword evidence="1" id="KW-0472">Membrane</keyword>
<keyword evidence="1" id="KW-0812">Transmembrane</keyword>
<gene>
    <name evidence="2" type="ORF">LC_TR7383_c16_g1_i1_g.25286</name>
</gene>
<sequence>MFLKIQFLDLVFVFSFRGNFFPSLIRRWATSISVGVLPFGIYPFGFSRFISETFRFHHQRVFDSALNLFKLRRGFQSRIWDRGANSVTDKDCSTRRLRPGFTNRKRKEKMLRLIDYHQFLKRWHFMPFLWFLQNQWVLQYEYKVSLPDPSSILISPRRQGSDSSPTTFRIFLFVKLMSIAFWSFIRKMIASQKYMKGGHNRFHLLAYKSSGWKAWLLSAPSSKLFQFPVFAQTVVWRMFLYLVNS</sequence>